<keyword evidence="2" id="KW-1133">Transmembrane helix</keyword>
<evidence type="ECO:0000256" key="2">
    <source>
        <dbReference type="SAM" id="Phobius"/>
    </source>
</evidence>
<name>A0A5D2R4Q6_GOSTO</name>
<keyword evidence="4" id="KW-1185">Reference proteome</keyword>
<evidence type="ECO:0000313" key="3">
    <source>
        <dbReference type="EMBL" id="TYI35228.1"/>
    </source>
</evidence>
<dbReference type="AlphaFoldDB" id="A0A5D2R4Q6"/>
<feature type="region of interest" description="Disordered" evidence="1">
    <location>
        <begin position="72"/>
        <end position="110"/>
    </location>
</feature>
<accession>A0A5D2R4Q6</accession>
<dbReference type="Proteomes" id="UP000322667">
    <property type="component" value="Chromosome A03"/>
</dbReference>
<organism evidence="3 4">
    <name type="scientific">Gossypium tomentosum</name>
    <name type="common">Hawaiian cotton</name>
    <name type="synonym">Gossypium sandvicense</name>
    <dbReference type="NCBI Taxonomy" id="34277"/>
    <lineage>
        <taxon>Eukaryota</taxon>
        <taxon>Viridiplantae</taxon>
        <taxon>Streptophyta</taxon>
        <taxon>Embryophyta</taxon>
        <taxon>Tracheophyta</taxon>
        <taxon>Spermatophyta</taxon>
        <taxon>Magnoliopsida</taxon>
        <taxon>eudicotyledons</taxon>
        <taxon>Gunneridae</taxon>
        <taxon>Pentapetalae</taxon>
        <taxon>rosids</taxon>
        <taxon>malvids</taxon>
        <taxon>Malvales</taxon>
        <taxon>Malvaceae</taxon>
        <taxon>Malvoideae</taxon>
        <taxon>Gossypium</taxon>
    </lineage>
</organism>
<protein>
    <submittedName>
        <fullName evidence="3">Uncharacterized protein</fullName>
    </submittedName>
</protein>
<evidence type="ECO:0000313" key="4">
    <source>
        <dbReference type="Proteomes" id="UP000322667"/>
    </source>
</evidence>
<sequence length="110" mass="12384">MGYYSPIPYSLIQGKTTVYHSATSSLKPIQREILSTLPFSYFSHLTIFLLLLLLFFTSDSYFPPTFSIFFTSEPSSPTLSKPEPRSNFKLKPPNSYLPTNPIDSHPLSSG</sequence>
<dbReference type="EMBL" id="CM017612">
    <property type="protein sequence ID" value="TYI35228.1"/>
    <property type="molecule type" value="Genomic_DNA"/>
</dbReference>
<feature type="transmembrane region" description="Helical" evidence="2">
    <location>
        <begin position="41"/>
        <end position="62"/>
    </location>
</feature>
<keyword evidence="2" id="KW-0812">Transmembrane</keyword>
<feature type="compositionally biased region" description="Polar residues" evidence="1">
    <location>
        <begin position="96"/>
        <end position="110"/>
    </location>
</feature>
<proteinExistence type="predicted"/>
<reference evidence="3 4" key="1">
    <citation type="submission" date="2019-07" db="EMBL/GenBank/DDBJ databases">
        <title>WGS assembly of Gossypium tomentosum.</title>
        <authorList>
            <person name="Chen Z.J."/>
            <person name="Sreedasyam A."/>
            <person name="Ando A."/>
            <person name="Song Q."/>
            <person name="De L."/>
            <person name="Hulse-Kemp A."/>
            <person name="Ding M."/>
            <person name="Ye W."/>
            <person name="Kirkbride R."/>
            <person name="Jenkins J."/>
            <person name="Plott C."/>
            <person name="Lovell J."/>
            <person name="Lin Y.-M."/>
            <person name="Vaughn R."/>
            <person name="Liu B."/>
            <person name="Li W."/>
            <person name="Simpson S."/>
            <person name="Scheffler B."/>
            <person name="Saski C."/>
            <person name="Grover C."/>
            <person name="Hu G."/>
            <person name="Conover J."/>
            <person name="Carlson J."/>
            <person name="Shu S."/>
            <person name="Boston L."/>
            <person name="Williams M."/>
            <person name="Peterson D."/>
            <person name="Mcgee K."/>
            <person name="Jones D."/>
            <person name="Wendel J."/>
            <person name="Stelly D."/>
            <person name="Grimwood J."/>
            <person name="Schmutz J."/>
        </authorList>
    </citation>
    <scope>NUCLEOTIDE SEQUENCE [LARGE SCALE GENOMIC DNA]</scope>
    <source>
        <strain evidence="3">7179.01</strain>
    </source>
</reference>
<keyword evidence="2" id="KW-0472">Membrane</keyword>
<evidence type="ECO:0000256" key="1">
    <source>
        <dbReference type="SAM" id="MobiDB-lite"/>
    </source>
</evidence>
<gene>
    <name evidence="3" type="ORF">ES332_A03G061500v1</name>
</gene>